<dbReference type="EMBL" id="VWFO01000406">
    <property type="protein sequence ID" value="KAA4652770.1"/>
    <property type="molecule type" value="Genomic_DNA"/>
</dbReference>
<protein>
    <submittedName>
        <fullName evidence="1">Uncharacterized protein</fullName>
    </submittedName>
</protein>
<gene>
    <name evidence="1" type="ORF">F3B98_30255</name>
</gene>
<evidence type="ECO:0000313" key="1">
    <source>
        <dbReference type="EMBL" id="KAA4652770.1"/>
    </source>
</evidence>
<sequence length="102" mass="12006">MVRELMQDLKIYFNNIKNPSERERQLLNQLNAGYFVITSVHRNDLARTGFDVKKISNNDMDKLAEKIANDYCNQLFWESMETIAFEILVFPKIEESNGNRTD</sequence>
<proteinExistence type="predicted"/>
<reference evidence="1 2" key="1">
    <citation type="journal article" date="2019" name="Nat. Med.">
        <title>A library of human gut bacterial isolates paired with longitudinal multiomics data enables mechanistic microbiome research.</title>
        <authorList>
            <person name="Poyet M."/>
            <person name="Groussin M."/>
            <person name="Gibbons S.M."/>
            <person name="Avila-Pacheco J."/>
            <person name="Jiang X."/>
            <person name="Kearney S.M."/>
            <person name="Perrotta A.R."/>
            <person name="Berdy B."/>
            <person name="Zhao S."/>
            <person name="Lieberman T.D."/>
            <person name="Swanson P.K."/>
            <person name="Smith M."/>
            <person name="Roesemann S."/>
            <person name="Alexander J.E."/>
            <person name="Rich S.A."/>
            <person name="Livny J."/>
            <person name="Vlamakis H."/>
            <person name="Clish C."/>
            <person name="Bullock K."/>
            <person name="Deik A."/>
            <person name="Scott J."/>
            <person name="Pierce K.A."/>
            <person name="Xavier R.J."/>
            <person name="Alm E.J."/>
        </authorList>
    </citation>
    <scope>NUCLEOTIDE SEQUENCE [LARGE SCALE GENOMIC DNA]</scope>
    <source>
        <strain evidence="1 2">BIOML-A14</strain>
    </source>
</reference>
<organism evidence="1 2">
    <name type="scientific">Bacteroides ovatus</name>
    <dbReference type="NCBI Taxonomy" id="28116"/>
    <lineage>
        <taxon>Bacteria</taxon>
        <taxon>Pseudomonadati</taxon>
        <taxon>Bacteroidota</taxon>
        <taxon>Bacteroidia</taxon>
        <taxon>Bacteroidales</taxon>
        <taxon>Bacteroidaceae</taxon>
        <taxon>Bacteroides</taxon>
    </lineage>
</organism>
<dbReference type="Proteomes" id="UP000435985">
    <property type="component" value="Unassembled WGS sequence"/>
</dbReference>
<comment type="caution">
    <text evidence="1">The sequence shown here is derived from an EMBL/GenBank/DDBJ whole genome shotgun (WGS) entry which is preliminary data.</text>
</comment>
<evidence type="ECO:0000313" key="2">
    <source>
        <dbReference type="Proteomes" id="UP000435985"/>
    </source>
</evidence>
<accession>A0A642C3M3</accession>
<name>A0A642C3M3_BACOV</name>
<dbReference type="AlphaFoldDB" id="A0A642C3M3"/>